<sequence length="134" mass="15439">MRLPRDLVSNGMISMVRRVRDCASAGRFRNRAIRWGISKVDGLAIVREKEFQHRGTAQRISILRAVFLCLGKARGIASLWARALSREVRLRSCMRVRSQLQAEKLGIEREHRTENELQAEKLGIERVRCAENKL</sequence>
<name>A0A3A6PQR1_9BACL</name>
<keyword evidence="2" id="KW-1185">Reference proteome</keyword>
<reference evidence="1 2" key="1">
    <citation type="submission" date="2018-09" db="EMBL/GenBank/DDBJ databases">
        <title>Paenibacillus aracenensis nov. sp. isolated from a cave in southern Spain.</title>
        <authorList>
            <person name="Jurado V."/>
            <person name="Gutierrez-Patricio S."/>
            <person name="Gonzalez-Pimentel J.L."/>
            <person name="Miller A.Z."/>
            <person name="Laiz L."/>
            <person name="Saiz-Jimenez C."/>
        </authorList>
    </citation>
    <scope>NUCLEOTIDE SEQUENCE [LARGE SCALE GENOMIC DNA]</scope>
    <source>
        <strain evidence="1 2">JCM 19203</strain>
    </source>
</reference>
<protein>
    <submittedName>
        <fullName evidence="1">Uncharacterized protein</fullName>
    </submittedName>
</protein>
<evidence type="ECO:0000313" key="2">
    <source>
        <dbReference type="Proteomes" id="UP000267798"/>
    </source>
</evidence>
<dbReference type="AlphaFoldDB" id="A0A3A6PQR1"/>
<dbReference type="Proteomes" id="UP000267798">
    <property type="component" value="Unassembled WGS sequence"/>
</dbReference>
<comment type="caution">
    <text evidence="1">The sequence shown here is derived from an EMBL/GenBank/DDBJ whole genome shotgun (WGS) entry which is preliminary data.</text>
</comment>
<proteinExistence type="predicted"/>
<dbReference type="EMBL" id="QXQB01000004">
    <property type="protein sequence ID" value="RJX38193.1"/>
    <property type="molecule type" value="Genomic_DNA"/>
</dbReference>
<gene>
    <name evidence="1" type="ORF">D3P09_19190</name>
</gene>
<organism evidence="1 2">
    <name type="scientific">Paenibacillus pinisoli</name>
    <dbReference type="NCBI Taxonomy" id="1276110"/>
    <lineage>
        <taxon>Bacteria</taxon>
        <taxon>Bacillati</taxon>
        <taxon>Bacillota</taxon>
        <taxon>Bacilli</taxon>
        <taxon>Bacillales</taxon>
        <taxon>Paenibacillaceae</taxon>
        <taxon>Paenibacillus</taxon>
    </lineage>
</organism>
<evidence type="ECO:0000313" key="1">
    <source>
        <dbReference type="EMBL" id="RJX38193.1"/>
    </source>
</evidence>
<accession>A0A3A6PQR1</accession>